<dbReference type="EMBL" id="JACBKZ010000002">
    <property type="protein sequence ID" value="KAF5958901.1"/>
    <property type="molecule type" value="Genomic_DNA"/>
</dbReference>
<keyword evidence="3" id="KW-1185">Reference proteome</keyword>
<keyword evidence="1" id="KW-0812">Transmembrane</keyword>
<reference evidence="3" key="1">
    <citation type="journal article" date="2020" name="Nat. Commun.">
        <title>Genome assembly of wild tea tree DASZ reveals pedigree and selection history of tea varieties.</title>
        <authorList>
            <person name="Zhang W."/>
            <person name="Zhang Y."/>
            <person name="Qiu H."/>
            <person name="Guo Y."/>
            <person name="Wan H."/>
            <person name="Zhang X."/>
            <person name="Scossa F."/>
            <person name="Alseekh S."/>
            <person name="Zhang Q."/>
            <person name="Wang P."/>
            <person name="Xu L."/>
            <person name="Schmidt M.H."/>
            <person name="Jia X."/>
            <person name="Li D."/>
            <person name="Zhu A."/>
            <person name="Guo F."/>
            <person name="Chen W."/>
            <person name="Ni D."/>
            <person name="Usadel B."/>
            <person name="Fernie A.R."/>
            <person name="Wen W."/>
        </authorList>
    </citation>
    <scope>NUCLEOTIDE SEQUENCE [LARGE SCALE GENOMIC DNA]</scope>
    <source>
        <strain evidence="3">cv. G240</strain>
    </source>
</reference>
<evidence type="ECO:0000313" key="3">
    <source>
        <dbReference type="Proteomes" id="UP000593564"/>
    </source>
</evidence>
<dbReference type="PANTHER" id="PTHR31650">
    <property type="entry name" value="O-ACYLTRANSFERASE (WSD1-LIKE) FAMILY PROTEIN"/>
    <property type="match status" value="1"/>
</dbReference>
<gene>
    <name evidence="2" type="ORF">HYC85_006126</name>
</gene>
<sequence length="106" mass="11819">MALLLACCRKASDPKALPSIPLVWNTIIGVLLFVATSLFLKDTETPIKASQRVEKNARRIIRRTVNLDDVKLIKKAMNARESTAIVKFSETIHNVLLYELVATVIS</sequence>
<keyword evidence="1" id="KW-1133">Transmembrane helix</keyword>
<dbReference type="GO" id="GO:0005886">
    <property type="term" value="C:plasma membrane"/>
    <property type="evidence" value="ECO:0007669"/>
    <property type="project" value="TreeGrafter"/>
</dbReference>
<dbReference type="Proteomes" id="UP000593564">
    <property type="component" value="Unassembled WGS sequence"/>
</dbReference>
<dbReference type="PANTHER" id="PTHR31650:SF1">
    <property type="entry name" value="WAX ESTER SYNTHASE_DIACYLGLYCEROL ACYLTRANSFERASE 4-RELATED"/>
    <property type="match status" value="1"/>
</dbReference>
<feature type="transmembrane region" description="Helical" evidence="1">
    <location>
        <begin position="22"/>
        <end position="40"/>
    </location>
</feature>
<organism evidence="2 3">
    <name type="scientific">Camellia sinensis</name>
    <name type="common">Tea plant</name>
    <name type="synonym">Thea sinensis</name>
    <dbReference type="NCBI Taxonomy" id="4442"/>
    <lineage>
        <taxon>Eukaryota</taxon>
        <taxon>Viridiplantae</taxon>
        <taxon>Streptophyta</taxon>
        <taxon>Embryophyta</taxon>
        <taxon>Tracheophyta</taxon>
        <taxon>Spermatophyta</taxon>
        <taxon>Magnoliopsida</taxon>
        <taxon>eudicotyledons</taxon>
        <taxon>Gunneridae</taxon>
        <taxon>Pentapetalae</taxon>
        <taxon>asterids</taxon>
        <taxon>Ericales</taxon>
        <taxon>Theaceae</taxon>
        <taxon>Camellia</taxon>
    </lineage>
</organism>
<evidence type="ECO:0000256" key="1">
    <source>
        <dbReference type="SAM" id="Phobius"/>
    </source>
</evidence>
<keyword evidence="1" id="KW-0472">Membrane</keyword>
<dbReference type="AlphaFoldDB" id="A0A7J7I2W6"/>
<proteinExistence type="predicted"/>
<accession>A0A7J7I2W6</accession>
<protein>
    <submittedName>
        <fullName evidence="2">Uncharacterized protein</fullName>
    </submittedName>
</protein>
<dbReference type="InterPro" id="IPR045034">
    <property type="entry name" value="O-acyltransferase_WSD1-like"/>
</dbReference>
<reference evidence="2 3" key="2">
    <citation type="submission" date="2020-07" db="EMBL/GenBank/DDBJ databases">
        <title>Genome assembly of wild tea tree DASZ reveals pedigree and selection history of tea varieties.</title>
        <authorList>
            <person name="Zhang W."/>
        </authorList>
    </citation>
    <scope>NUCLEOTIDE SEQUENCE [LARGE SCALE GENOMIC DNA]</scope>
    <source>
        <strain evidence="3">cv. G240</strain>
        <tissue evidence="2">Leaf</tissue>
    </source>
</reference>
<name>A0A7J7I2W6_CAMSI</name>
<evidence type="ECO:0000313" key="2">
    <source>
        <dbReference type="EMBL" id="KAF5958901.1"/>
    </source>
</evidence>
<comment type="caution">
    <text evidence="2">The sequence shown here is derived from an EMBL/GenBank/DDBJ whole genome shotgun (WGS) entry which is preliminary data.</text>
</comment>
<dbReference type="GO" id="GO:0008374">
    <property type="term" value="F:O-acyltransferase activity"/>
    <property type="evidence" value="ECO:0007669"/>
    <property type="project" value="InterPro"/>
</dbReference>
<dbReference type="GO" id="GO:0019432">
    <property type="term" value="P:triglyceride biosynthetic process"/>
    <property type="evidence" value="ECO:0007669"/>
    <property type="project" value="TreeGrafter"/>
</dbReference>